<evidence type="ECO:0000313" key="2">
    <source>
        <dbReference type="Proteomes" id="UP000244978"/>
    </source>
</evidence>
<dbReference type="Proteomes" id="UP000244978">
    <property type="component" value="Unassembled WGS sequence"/>
</dbReference>
<protein>
    <submittedName>
        <fullName evidence="1">Uncharacterized protein</fullName>
    </submittedName>
</protein>
<accession>A0A2U1SXP7</accession>
<dbReference type="AlphaFoldDB" id="A0A2U1SXP7"/>
<keyword evidence="2" id="KW-1185">Reference proteome</keyword>
<sequence length="197" mass="21858">MRWDNLFDDLESQLEAELEADDVGLRVEEERLRLARLGLRDRLVAIATDTLGSDVPVRLLLGDRRSLDVHFITLGRDWASVNRIGGPSSYCLVPFAAISGIVLMRAQVQSSLASPAAPDTLASRLGFGYMLRDLCRRRTAVEIVQSRGEAIHGTIDRVGRDHLDLAVHEAGIARRERDVAHIRIVPFDVIETVRAAV</sequence>
<dbReference type="KEGG" id="salc:C2138_03130"/>
<evidence type="ECO:0000313" key="1">
    <source>
        <dbReference type="EMBL" id="PWB96362.1"/>
    </source>
</evidence>
<gene>
    <name evidence="1" type="ORF">DF220_11905</name>
</gene>
<name>A0A2U1SXP7_9MICO</name>
<comment type="caution">
    <text evidence="1">The sequence shown here is derived from an EMBL/GenBank/DDBJ whole genome shotgun (WGS) entry which is preliminary data.</text>
</comment>
<proteinExistence type="predicted"/>
<organism evidence="1 2">
    <name type="scientific">Homoserinimonas hongtaonis</name>
    <dbReference type="NCBI Taxonomy" id="2079791"/>
    <lineage>
        <taxon>Bacteria</taxon>
        <taxon>Bacillati</taxon>
        <taxon>Actinomycetota</taxon>
        <taxon>Actinomycetes</taxon>
        <taxon>Micrococcales</taxon>
        <taxon>Microbacteriaceae</taxon>
        <taxon>Homoserinimonas</taxon>
    </lineage>
</organism>
<dbReference type="EMBL" id="QEEX01000002">
    <property type="protein sequence ID" value="PWB96362.1"/>
    <property type="molecule type" value="Genomic_DNA"/>
</dbReference>
<reference evidence="2" key="1">
    <citation type="submission" date="2018-04" db="EMBL/GenBank/DDBJ databases">
        <authorList>
            <person name="Liu S."/>
            <person name="Wang Z."/>
            <person name="Li J."/>
        </authorList>
    </citation>
    <scope>NUCLEOTIDE SEQUENCE [LARGE SCALE GENOMIC DNA]</scope>
    <source>
        <strain evidence="2">S1194</strain>
    </source>
</reference>
<dbReference type="OrthoDB" id="3827359at2"/>